<keyword evidence="2" id="KW-0732">Signal</keyword>
<evidence type="ECO:0000313" key="4">
    <source>
        <dbReference type="Proteomes" id="UP001374803"/>
    </source>
</evidence>
<proteinExistence type="predicted"/>
<dbReference type="PROSITE" id="PS51257">
    <property type="entry name" value="PROKAR_LIPOPROTEIN"/>
    <property type="match status" value="1"/>
</dbReference>
<reference evidence="3" key="1">
    <citation type="submission" date="2021-12" db="EMBL/GenBank/DDBJ databases">
        <title>Discovery of the Pendulisporaceae a myxobacterial family with distinct sporulation behavior and unique specialized metabolism.</title>
        <authorList>
            <person name="Garcia R."/>
            <person name="Popoff A."/>
            <person name="Bader C.D."/>
            <person name="Loehr J."/>
            <person name="Walesch S."/>
            <person name="Walt C."/>
            <person name="Boldt J."/>
            <person name="Bunk B."/>
            <person name="Haeckl F.J.F.P.J."/>
            <person name="Gunesch A.P."/>
            <person name="Birkelbach J."/>
            <person name="Nuebel U."/>
            <person name="Pietschmann T."/>
            <person name="Bach T."/>
            <person name="Mueller R."/>
        </authorList>
    </citation>
    <scope>NUCLEOTIDE SEQUENCE</scope>
    <source>
        <strain evidence="3">MSr11367</strain>
    </source>
</reference>
<name>A0ABZ2KZ16_9BACT</name>
<accession>A0ABZ2KZ16</accession>
<feature type="region of interest" description="Disordered" evidence="1">
    <location>
        <begin position="26"/>
        <end position="65"/>
    </location>
</feature>
<gene>
    <name evidence="3" type="ORF">LVJ94_43785</name>
</gene>
<evidence type="ECO:0000256" key="2">
    <source>
        <dbReference type="SAM" id="SignalP"/>
    </source>
</evidence>
<feature type="signal peptide" evidence="2">
    <location>
        <begin position="1"/>
        <end position="19"/>
    </location>
</feature>
<evidence type="ECO:0000256" key="1">
    <source>
        <dbReference type="SAM" id="MobiDB-lite"/>
    </source>
</evidence>
<feature type="chain" id="PRO_5047000030" description="Secreted protein" evidence="2">
    <location>
        <begin position="20"/>
        <end position="65"/>
    </location>
</feature>
<dbReference type="EMBL" id="CP089983">
    <property type="protein sequence ID" value="WXB03815.1"/>
    <property type="molecule type" value="Genomic_DNA"/>
</dbReference>
<evidence type="ECO:0000313" key="3">
    <source>
        <dbReference type="EMBL" id="WXB03815.1"/>
    </source>
</evidence>
<dbReference type="RefSeq" id="WP_394833450.1">
    <property type="nucleotide sequence ID" value="NZ_CP089929.1"/>
</dbReference>
<organism evidence="3 4">
    <name type="scientific">Pendulispora rubella</name>
    <dbReference type="NCBI Taxonomy" id="2741070"/>
    <lineage>
        <taxon>Bacteria</taxon>
        <taxon>Pseudomonadati</taxon>
        <taxon>Myxococcota</taxon>
        <taxon>Myxococcia</taxon>
        <taxon>Myxococcales</taxon>
        <taxon>Sorangiineae</taxon>
        <taxon>Pendulisporaceae</taxon>
        <taxon>Pendulispora</taxon>
    </lineage>
</organism>
<evidence type="ECO:0008006" key="5">
    <source>
        <dbReference type="Google" id="ProtNLM"/>
    </source>
</evidence>
<sequence length="65" mass="6999">MERHKYVLFVAFALVPALAGCRVSATTTQEAKAPQPQQQASQRHGVATQVMQASDEQCDGKAPSQ</sequence>
<keyword evidence="4" id="KW-1185">Reference proteome</keyword>
<feature type="compositionally biased region" description="Low complexity" evidence="1">
    <location>
        <begin position="26"/>
        <end position="42"/>
    </location>
</feature>
<protein>
    <recommendedName>
        <fullName evidence="5">Secreted protein</fullName>
    </recommendedName>
</protein>
<dbReference type="Proteomes" id="UP001374803">
    <property type="component" value="Chromosome"/>
</dbReference>